<dbReference type="Pfam" id="PF10745">
    <property type="entry name" value="DUF2530"/>
    <property type="match status" value="1"/>
</dbReference>
<feature type="compositionally biased region" description="Low complexity" evidence="1">
    <location>
        <begin position="8"/>
        <end position="22"/>
    </location>
</feature>
<dbReference type="EMBL" id="PVTI01000027">
    <property type="protein sequence ID" value="PRY53467.1"/>
    <property type="molecule type" value="Genomic_DNA"/>
</dbReference>
<feature type="transmembrane region" description="Helical" evidence="2">
    <location>
        <begin position="49"/>
        <end position="71"/>
    </location>
</feature>
<gene>
    <name evidence="3" type="ORF">BCF74_12710</name>
</gene>
<evidence type="ECO:0000256" key="1">
    <source>
        <dbReference type="SAM" id="MobiDB-lite"/>
    </source>
</evidence>
<proteinExistence type="predicted"/>
<keyword evidence="2" id="KW-0472">Membrane</keyword>
<evidence type="ECO:0000313" key="3">
    <source>
        <dbReference type="EMBL" id="PRY53467.1"/>
    </source>
</evidence>
<dbReference type="RefSeq" id="WP_106298611.1">
    <property type="nucleotide sequence ID" value="NZ_PVTI01000027.1"/>
</dbReference>
<dbReference type="Proteomes" id="UP000237822">
    <property type="component" value="Unassembled WGS sequence"/>
</dbReference>
<keyword evidence="2" id="KW-1133">Transmembrane helix</keyword>
<keyword evidence="2" id="KW-0812">Transmembrane</keyword>
<accession>A0A2T0U6D1</accession>
<organism evidence="3 4">
    <name type="scientific">Knoellia remsis</name>
    <dbReference type="NCBI Taxonomy" id="407159"/>
    <lineage>
        <taxon>Bacteria</taxon>
        <taxon>Bacillati</taxon>
        <taxon>Actinomycetota</taxon>
        <taxon>Actinomycetes</taxon>
        <taxon>Micrococcales</taxon>
        <taxon>Intrasporangiaceae</taxon>
        <taxon>Knoellia</taxon>
    </lineage>
</organism>
<feature type="transmembrane region" description="Helical" evidence="2">
    <location>
        <begin position="77"/>
        <end position="96"/>
    </location>
</feature>
<feature type="region of interest" description="Disordered" evidence="1">
    <location>
        <begin position="1"/>
        <end position="29"/>
    </location>
</feature>
<reference evidence="3 4" key="1">
    <citation type="submission" date="2018-03" db="EMBL/GenBank/DDBJ databases">
        <title>Genomic Encyclopedia of Archaeal and Bacterial Type Strains, Phase II (KMG-II): from individual species to whole genera.</title>
        <authorList>
            <person name="Goeker M."/>
        </authorList>
    </citation>
    <scope>NUCLEOTIDE SEQUENCE [LARGE SCALE GENOMIC DNA]</scope>
    <source>
        <strain evidence="3 4">ATCC BAA-1496</strain>
    </source>
</reference>
<dbReference type="InterPro" id="IPR019681">
    <property type="entry name" value="DUF2530"/>
</dbReference>
<comment type="caution">
    <text evidence="3">The sequence shown here is derived from an EMBL/GenBank/DDBJ whole genome shotgun (WGS) entry which is preliminary data.</text>
</comment>
<name>A0A2T0U6D1_9MICO</name>
<dbReference type="AlphaFoldDB" id="A0A2T0U6D1"/>
<evidence type="ECO:0000256" key="2">
    <source>
        <dbReference type="SAM" id="Phobius"/>
    </source>
</evidence>
<keyword evidence="4" id="KW-1185">Reference proteome</keyword>
<sequence>MSNGVHSDPGAGDARRAAGIPDDPADDATRVTDGEAEVLAAMDVPTQRIIVVGLAVWVVAFVVTLAVPALHEGDRSWWPWACVAGFALGLLGLLYVRRGRGNAALTD</sequence>
<evidence type="ECO:0000313" key="4">
    <source>
        <dbReference type="Proteomes" id="UP000237822"/>
    </source>
</evidence>
<protein>
    <submittedName>
        <fullName evidence="3">Uncharacterized protein DUF2530</fullName>
    </submittedName>
</protein>